<name>A0A409YGU2_9AGAR</name>
<evidence type="ECO:0000313" key="4">
    <source>
        <dbReference type="Proteomes" id="UP000284706"/>
    </source>
</evidence>
<keyword evidence="2" id="KW-1133">Transmembrane helix</keyword>
<proteinExistence type="predicted"/>
<feature type="transmembrane region" description="Helical" evidence="2">
    <location>
        <begin position="472"/>
        <end position="493"/>
    </location>
</feature>
<feature type="transmembrane region" description="Helical" evidence="2">
    <location>
        <begin position="6"/>
        <end position="26"/>
    </location>
</feature>
<gene>
    <name evidence="3" type="ORF">CVT26_012125</name>
</gene>
<organism evidence="3 4">
    <name type="scientific">Gymnopilus dilepis</name>
    <dbReference type="NCBI Taxonomy" id="231916"/>
    <lineage>
        <taxon>Eukaryota</taxon>
        <taxon>Fungi</taxon>
        <taxon>Dikarya</taxon>
        <taxon>Basidiomycota</taxon>
        <taxon>Agaricomycotina</taxon>
        <taxon>Agaricomycetes</taxon>
        <taxon>Agaricomycetidae</taxon>
        <taxon>Agaricales</taxon>
        <taxon>Agaricineae</taxon>
        <taxon>Hymenogastraceae</taxon>
        <taxon>Gymnopilus</taxon>
    </lineage>
</organism>
<evidence type="ECO:0000256" key="2">
    <source>
        <dbReference type="SAM" id="Phobius"/>
    </source>
</evidence>
<feature type="compositionally biased region" description="Polar residues" evidence="1">
    <location>
        <begin position="582"/>
        <end position="600"/>
    </location>
</feature>
<evidence type="ECO:0000313" key="3">
    <source>
        <dbReference type="EMBL" id="PPR02185.1"/>
    </source>
</evidence>
<feature type="region of interest" description="Disordered" evidence="1">
    <location>
        <begin position="563"/>
        <end position="602"/>
    </location>
</feature>
<feature type="transmembrane region" description="Helical" evidence="2">
    <location>
        <begin position="727"/>
        <end position="748"/>
    </location>
</feature>
<keyword evidence="2" id="KW-0812">Transmembrane</keyword>
<dbReference type="AlphaFoldDB" id="A0A409YGU2"/>
<reference evidence="3 4" key="1">
    <citation type="journal article" date="2018" name="Evol. Lett.">
        <title>Horizontal gene cluster transfer increased hallucinogenic mushroom diversity.</title>
        <authorList>
            <person name="Reynolds H.T."/>
            <person name="Vijayakumar V."/>
            <person name="Gluck-Thaler E."/>
            <person name="Korotkin H.B."/>
            <person name="Matheny P.B."/>
            <person name="Slot J.C."/>
        </authorList>
    </citation>
    <scope>NUCLEOTIDE SEQUENCE [LARGE SCALE GENOMIC DNA]</scope>
    <source>
        <strain evidence="3 4">SRW20</strain>
    </source>
</reference>
<feature type="transmembrane region" description="Helical" evidence="2">
    <location>
        <begin position="1120"/>
        <end position="1143"/>
    </location>
</feature>
<sequence>MLFPDVGTVLSMIVTSLFSLAIVRFAQEWVTNKQPVEVFHVTVLSALRHQNWPWVTSLFSLAIVRFAQEWVTNKQPVEVFHVTVLSALRHQNWPWGTNVESIQKLVDKKRLLPAILVVACISTFAFVTSSITSLLTPTPFSRTTALTGTELDFASTAQDCLSFFAENPISNNCDWQLYKGLEYTSCLGENQIVDVLESGRGNILSLHSNNSQSLTFSQLGNDDGLHFLGSIRGVLPIGPNGGLTSNVSCIYDTETPITVGPLAPNTTFAIQVTSACPGAAQVMKNVTFLPAVFGNNTLTYWACQTPPNSTTSPQYFVYLRGLTFYEASIGNITCNISPIHPGILPATYQSVQDLFTLADSNTTSPLTFTGLIEESLTGLGAIISQGQNWQANEVAESVITFGVKSFGLGPYDKAPEYLRLYEAMIQGIIDYEATYVRLIYSTVPDPPSSCVRTVNGSVTYEVIGWSVQFAHIGYLMPMTIINLASIIILICALRMARKSDQRFDPTDPRPLMYAANVDRAAVPDEWKDKVSFSWKEAANEKFQALIGQVQSDVGGLVESARASSDSLKDETEKARRPPLPHQPTSATVVNQESRQGNEPQSDSDSLLLDVLLLIFTFIMITWPWIFFGVMWAKDGIRMNNHLAQIVMNNPHTTTYLVTLLSTTISLIIGALFSAAVVRYAKEWVANQTEVKVFHVVAISAVKSHSWAWGFNLKDTLNLLQKRRWIPALLVLLCIAAFTNVTSSINSLLTPAPFTRNATLIGHELDFSSDAPECASLFSANRVSNNCDWAEYKELDYTTCIGENQAVDVLESGRGNILSLVSDNTQSLTFSQLGNTGGLHFLGPIHGILPIGPNGVPAFDSLENSSFTDLLRENAVLSYNYTLDHQGLRSNITCVYDNLSPIRVTALQPGSLIGIQYNATCDGSAQVLRDTSVLESAYGNNTLTYWACQSPNSSADGPVYTVYLRGLVNYAQSIGNITCDILPAETGIFPATFTSLPGVFSLAEPISSAPLAFSDLMELALVALGGVISEGQNFESNEVAESVITFGVKSFFQQPYVQSTTYLRLYEAMIQGILDYAATYIRLIYSANPDSSPPVPSSCTRAVTGTVSYQLFGWSVQPAHIGFLMATTLVNLTSFLILIAAMVASRKGVQKYDPTDPVTLMYDANVIVEGNSSEAKNVWVDKVGFGTTKVGEKKIEGQQVVPEVEDKDKNRESVSSSIAKSG</sequence>
<feature type="transmembrane region" description="Helical" evidence="2">
    <location>
        <begin position="610"/>
        <end position="632"/>
    </location>
</feature>
<keyword evidence="2" id="KW-0472">Membrane</keyword>
<accession>A0A409YGU2</accession>
<feature type="compositionally biased region" description="Polar residues" evidence="1">
    <location>
        <begin position="1212"/>
        <end position="1221"/>
    </location>
</feature>
<dbReference type="EMBL" id="NHYE01000867">
    <property type="protein sequence ID" value="PPR02185.1"/>
    <property type="molecule type" value="Genomic_DNA"/>
</dbReference>
<feature type="transmembrane region" description="Helical" evidence="2">
    <location>
        <begin position="111"/>
        <end position="135"/>
    </location>
</feature>
<feature type="compositionally biased region" description="Basic and acidic residues" evidence="1">
    <location>
        <begin position="566"/>
        <end position="575"/>
    </location>
</feature>
<protein>
    <submittedName>
        <fullName evidence="3">Uncharacterized protein</fullName>
    </submittedName>
</protein>
<dbReference type="STRING" id="231916.A0A409YGU2"/>
<comment type="caution">
    <text evidence="3">The sequence shown here is derived from an EMBL/GenBank/DDBJ whole genome shotgun (WGS) entry which is preliminary data.</text>
</comment>
<feature type="region of interest" description="Disordered" evidence="1">
    <location>
        <begin position="1198"/>
        <end position="1221"/>
    </location>
</feature>
<dbReference type="InParanoid" id="A0A409YGU2"/>
<evidence type="ECO:0000256" key="1">
    <source>
        <dbReference type="SAM" id="MobiDB-lite"/>
    </source>
</evidence>
<keyword evidence="4" id="KW-1185">Reference proteome</keyword>
<feature type="transmembrane region" description="Helical" evidence="2">
    <location>
        <begin position="652"/>
        <end position="677"/>
    </location>
</feature>
<dbReference type="Proteomes" id="UP000284706">
    <property type="component" value="Unassembled WGS sequence"/>
</dbReference>
<dbReference type="OrthoDB" id="2991366at2759"/>